<dbReference type="Proteomes" id="UP000013827">
    <property type="component" value="Unassembled WGS sequence"/>
</dbReference>
<evidence type="ECO:0008006" key="4">
    <source>
        <dbReference type="Google" id="ProtNLM"/>
    </source>
</evidence>
<keyword evidence="3" id="KW-1185">Reference proteome</keyword>
<reference evidence="2" key="2">
    <citation type="submission" date="2024-10" db="UniProtKB">
        <authorList>
            <consortium name="EnsemblProtists"/>
        </authorList>
    </citation>
    <scope>IDENTIFICATION</scope>
</reference>
<dbReference type="GeneID" id="17260186"/>
<evidence type="ECO:0000256" key="1">
    <source>
        <dbReference type="SAM" id="MobiDB-lite"/>
    </source>
</evidence>
<dbReference type="KEGG" id="ehx:EMIHUDRAFT_436949"/>
<protein>
    <recommendedName>
        <fullName evidence="4">WH2 domain-containing protein</fullName>
    </recommendedName>
</protein>
<dbReference type="PaxDb" id="2903-EOD14045"/>
<dbReference type="KEGG" id="ehx:EMIHUDRAFT_440788"/>
<dbReference type="RefSeq" id="XP_005766474.1">
    <property type="nucleotide sequence ID" value="XM_005766417.1"/>
</dbReference>
<dbReference type="EnsemblProtists" id="EOD35936">
    <property type="protein sequence ID" value="EOD35936"/>
    <property type="gene ID" value="EMIHUDRAFT_440788"/>
</dbReference>
<sequence length="200" mass="20026">MAPPKGPAPAGMAPPKGPAPAGMAPPKGPAPAGMAPPKGPAPAGMAPPKGPPPSGVAPAPASANTAAAAGETAEAVAKRAFLARSDSSSGPPKGVPPPAGHPSAAAPGQGAPPSEFVRLALRRPGAAAVHEWRRAGHELRHGRDDPPERPEGQPGDEHPHRPPRLDAGAAGVVRGRNGALARPGGRMYMWSIPRENEEQR</sequence>
<dbReference type="HOGENOM" id="CLU_1368471_0_0_1"/>
<accession>A0A0D3KJK1</accession>
<dbReference type="RefSeq" id="XP_005788365.1">
    <property type="nucleotide sequence ID" value="XM_005788308.1"/>
</dbReference>
<dbReference type="GeneID" id="17281207"/>
<dbReference type="AlphaFoldDB" id="A0A0D3KJK1"/>
<dbReference type="STRING" id="2903.R1FK44"/>
<feature type="compositionally biased region" description="Low complexity" evidence="1">
    <location>
        <begin position="165"/>
        <end position="182"/>
    </location>
</feature>
<organism evidence="2 3">
    <name type="scientific">Emiliania huxleyi (strain CCMP1516)</name>
    <dbReference type="NCBI Taxonomy" id="280463"/>
    <lineage>
        <taxon>Eukaryota</taxon>
        <taxon>Haptista</taxon>
        <taxon>Haptophyta</taxon>
        <taxon>Prymnesiophyceae</taxon>
        <taxon>Isochrysidales</taxon>
        <taxon>Noelaerhabdaceae</taxon>
        <taxon>Emiliania</taxon>
    </lineage>
</organism>
<dbReference type="EnsemblProtists" id="EOD14045">
    <property type="protein sequence ID" value="EOD14045"/>
    <property type="gene ID" value="EMIHUDRAFT_436949"/>
</dbReference>
<feature type="region of interest" description="Disordered" evidence="1">
    <location>
        <begin position="1"/>
        <end position="184"/>
    </location>
</feature>
<evidence type="ECO:0000313" key="2">
    <source>
        <dbReference type="EnsemblProtists" id="EOD35936"/>
    </source>
</evidence>
<reference evidence="3" key="1">
    <citation type="journal article" date="2013" name="Nature">
        <title>Pan genome of the phytoplankton Emiliania underpins its global distribution.</title>
        <authorList>
            <person name="Read B.A."/>
            <person name="Kegel J."/>
            <person name="Klute M.J."/>
            <person name="Kuo A."/>
            <person name="Lefebvre S.C."/>
            <person name="Maumus F."/>
            <person name="Mayer C."/>
            <person name="Miller J."/>
            <person name="Monier A."/>
            <person name="Salamov A."/>
            <person name="Young J."/>
            <person name="Aguilar M."/>
            <person name="Claverie J.M."/>
            <person name="Frickenhaus S."/>
            <person name="Gonzalez K."/>
            <person name="Herman E.K."/>
            <person name="Lin Y.C."/>
            <person name="Napier J."/>
            <person name="Ogata H."/>
            <person name="Sarno A.F."/>
            <person name="Shmutz J."/>
            <person name="Schroeder D."/>
            <person name="de Vargas C."/>
            <person name="Verret F."/>
            <person name="von Dassow P."/>
            <person name="Valentin K."/>
            <person name="Van de Peer Y."/>
            <person name="Wheeler G."/>
            <person name="Dacks J.B."/>
            <person name="Delwiche C.F."/>
            <person name="Dyhrman S.T."/>
            <person name="Glockner G."/>
            <person name="John U."/>
            <person name="Richards T."/>
            <person name="Worden A.Z."/>
            <person name="Zhang X."/>
            <person name="Grigoriev I.V."/>
            <person name="Allen A.E."/>
            <person name="Bidle K."/>
            <person name="Borodovsky M."/>
            <person name="Bowler C."/>
            <person name="Brownlee C."/>
            <person name="Cock J.M."/>
            <person name="Elias M."/>
            <person name="Gladyshev V.N."/>
            <person name="Groth M."/>
            <person name="Guda C."/>
            <person name="Hadaegh A."/>
            <person name="Iglesias-Rodriguez M.D."/>
            <person name="Jenkins J."/>
            <person name="Jones B.M."/>
            <person name="Lawson T."/>
            <person name="Leese F."/>
            <person name="Lindquist E."/>
            <person name="Lobanov A."/>
            <person name="Lomsadze A."/>
            <person name="Malik S.B."/>
            <person name="Marsh M.E."/>
            <person name="Mackinder L."/>
            <person name="Mock T."/>
            <person name="Mueller-Roeber B."/>
            <person name="Pagarete A."/>
            <person name="Parker M."/>
            <person name="Probert I."/>
            <person name="Quesneville H."/>
            <person name="Raines C."/>
            <person name="Rensing S.A."/>
            <person name="Riano-Pachon D.M."/>
            <person name="Richier S."/>
            <person name="Rokitta S."/>
            <person name="Shiraiwa Y."/>
            <person name="Soanes D.M."/>
            <person name="van der Giezen M."/>
            <person name="Wahlund T.M."/>
            <person name="Williams B."/>
            <person name="Wilson W."/>
            <person name="Wolfe G."/>
            <person name="Wurch L.L."/>
        </authorList>
    </citation>
    <scope>NUCLEOTIDE SEQUENCE</scope>
</reference>
<evidence type="ECO:0000313" key="3">
    <source>
        <dbReference type="Proteomes" id="UP000013827"/>
    </source>
</evidence>
<feature type="compositionally biased region" description="Low complexity" evidence="1">
    <location>
        <begin position="101"/>
        <end position="113"/>
    </location>
</feature>
<proteinExistence type="predicted"/>
<feature type="compositionally biased region" description="Low complexity" evidence="1">
    <location>
        <begin position="8"/>
        <end position="47"/>
    </location>
</feature>
<feature type="compositionally biased region" description="Low complexity" evidence="1">
    <location>
        <begin position="56"/>
        <end position="75"/>
    </location>
</feature>
<feature type="compositionally biased region" description="Basic and acidic residues" evidence="1">
    <location>
        <begin position="130"/>
        <end position="164"/>
    </location>
</feature>
<name>A0A0D3KJK1_EMIH1</name>